<reference evidence="2 3" key="1">
    <citation type="journal article" date="2015" name="Int. J. Syst. Evol. Microbiol.">
        <title>Amycolatopsis rhabdoformis sp. nov., an actinomycete isolated from a tropical forest soil.</title>
        <authorList>
            <person name="Souza W.R."/>
            <person name="Silva R.E."/>
            <person name="Goodfellow M."/>
            <person name="Busarakam K."/>
            <person name="Figueiro F.S."/>
            <person name="Ferreira D."/>
            <person name="Rodrigues-Filho E."/>
            <person name="Moraes L.A.B."/>
            <person name="Zucchi T.D."/>
        </authorList>
    </citation>
    <scope>NUCLEOTIDE SEQUENCE [LARGE SCALE GENOMIC DNA]</scope>
    <source>
        <strain evidence="2 3">NCIMB 14900</strain>
    </source>
</reference>
<dbReference type="Pfam" id="PF20068">
    <property type="entry name" value="Amphi-Trp"/>
    <property type="match status" value="1"/>
</dbReference>
<gene>
    <name evidence="2" type="ORF">VSH64_08085</name>
</gene>
<proteinExistence type="predicted"/>
<dbReference type="RefSeq" id="WP_326834873.1">
    <property type="nucleotide sequence ID" value="NZ_CP142149.1"/>
</dbReference>
<accession>A0ABZ1IF31</accession>
<protein>
    <submittedName>
        <fullName evidence="2">Amphi-Trp domain-containing protein</fullName>
    </submittedName>
</protein>
<dbReference type="EMBL" id="CP142149">
    <property type="protein sequence ID" value="WSE32065.1"/>
    <property type="molecule type" value="Genomic_DNA"/>
</dbReference>
<evidence type="ECO:0000259" key="1">
    <source>
        <dbReference type="Pfam" id="PF20068"/>
    </source>
</evidence>
<dbReference type="NCBIfam" id="TIGR04354">
    <property type="entry name" value="amphi-Trp"/>
    <property type="match status" value="1"/>
</dbReference>
<feature type="domain" description="Amphi-Trp" evidence="1">
    <location>
        <begin position="3"/>
        <end position="79"/>
    </location>
</feature>
<keyword evidence="3" id="KW-1185">Reference proteome</keyword>
<evidence type="ECO:0000313" key="2">
    <source>
        <dbReference type="EMBL" id="WSE32065.1"/>
    </source>
</evidence>
<name>A0ABZ1IF31_9PSEU</name>
<dbReference type="Proteomes" id="UP001330812">
    <property type="component" value="Chromosome"/>
</dbReference>
<dbReference type="InterPro" id="IPR027598">
    <property type="entry name" value="Amphi-Trp_dom"/>
</dbReference>
<evidence type="ECO:0000313" key="3">
    <source>
        <dbReference type="Proteomes" id="UP001330812"/>
    </source>
</evidence>
<sequence length="93" mass="9917">MSDVEVKREETLSREDAARRLATLAEALQAGGKIEIALGASTVKVHVPDEVAIEVEVEIDGREVELEVELKWSTGKPAGGGRAAAARRRAPAK</sequence>
<organism evidence="2 3">
    <name type="scientific">Amycolatopsis rhabdoformis</name>
    <dbReference type="NCBI Taxonomy" id="1448059"/>
    <lineage>
        <taxon>Bacteria</taxon>
        <taxon>Bacillati</taxon>
        <taxon>Actinomycetota</taxon>
        <taxon>Actinomycetes</taxon>
        <taxon>Pseudonocardiales</taxon>
        <taxon>Pseudonocardiaceae</taxon>
        <taxon>Amycolatopsis</taxon>
    </lineage>
</organism>